<evidence type="ECO:0000313" key="2">
    <source>
        <dbReference type="Proteomes" id="UP001596549"/>
    </source>
</evidence>
<keyword evidence="2" id="KW-1185">Reference proteome</keyword>
<protein>
    <submittedName>
        <fullName evidence="1">YaaC family protein</fullName>
    </submittedName>
</protein>
<proteinExistence type="predicted"/>
<name>A0ABW2NM12_9BACL</name>
<dbReference type="Proteomes" id="UP001596549">
    <property type="component" value="Unassembled WGS sequence"/>
</dbReference>
<dbReference type="Pfam" id="PF14175">
    <property type="entry name" value="YaaC"/>
    <property type="match status" value="1"/>
</dbReference>
<sequence length="317" mass="36991">MIDHSWDSYLPFLSSSGTQSYLSRSYKKHQYDQPDSLSFENCYAFIYYIEHGKKYYALSSNAPAELRPVLLFYGMTQLIKACLLTVDPSYPDSSTVLAHGVTTRKRKKRNYEFLYDEVRIQKSGLFNHFCEKMFHVKHLEGDKITMKNLLSLIPEISLFFKTMGMPETMLQLPAHDRKLAVPYVATDLLHLTDSRLLEFLASASGWQLSLVEKNEQHMIISLPDQCNPIGSYPFSCSLNGDIYMPIERDLYSLPRLNEIMIHYLILYNLSMICRYDTEWWSDLFHTYNSKELPIILHFLDITAKKIPKLLADYLNTR</sequence>
<reference evidence="2" key="1">
    <citation type="journal article" date="2019" name="Int. J. Syst. Evol. Microbiol.">
        <title>The Global Catalogue of Microorganisms (GCM) 10K type strain sequencing project: providing services to taxonomists for standard genome sequencing and annotation.</title>
        <authorList>
            <consortium name="The Broad Institute Genomics Platform"/>
            <consortium name="The Broad Institute Genome Sequencing Center for Infectious Disease"/>
            <person name="Wu L."/>
            <person name="Ma J."/>
        </authorList>
    </citation>
    <scope>NUCLEOTIDE SEQUENCE [LARGE SCALE GENOMIC DNA]</scope>
    <source>
        <strain evidence="2">NBRC 106396</strain>
    </source>
</reference>
<evidence type="ECO:0000313" key="1">
    <source>
        <dbReference type="EMBL" id="MFC7370842.1"/>
    </source>
</evidence>
<dbReference type="RefSeq" id="WP_379746828.1">
    <property type="nucleotide sequence ID" value="NZ_JBHTCP010000008.1"/>
</dbReference>
<accession>A0ABW2NM12</accession>
<organism evidence="1 2">
    <name type="scientific">Fictibacillus iocasae</name>
    <dbReference type="NCBI Taxonomy" id="2715437"/>
    <lineage>
        <taxon>Bacteria</taxon>
        <taxon>Bacillati</taxon>
        <taxon>Bacillota</taxon>
        <taxon>Bacilli</taxon>
        <taxon>Bacillales</taxon>
        <taxon>Fictibacillaceae</taxon>
        <taxon>Fictibacillus</taxon>
    </lineage>
</organism>
<comment type="caution">
    <text evidence="1">The sequence shown here is derived from an EMBL/GenBank/DDBJ whole genome shotgun (WGS) entry which is preliminary data.</text>
</comment>
<dbReference type="EMBL" id="JBHTCP010000008">
    <property type="protein sequence ID" value="MFC7370842.1"/>
    <property type="molecule type" value="Genomic_DNA"/>
</dbReference>
<dbReference type="InterPro" id="IPR026988">
    <property type="entry name" value="YaaC-like"/>
</dbReference>
<gene>
    <name evidence="1" type="ORF">ACFQPF_04065</name>
</gene>